<evidence type="ECO:0000313" key="2">
    <source>
        <dbReference type="EMBL" id="MBC3515914.1"/>
    </source>
</evidence>
<gene>
    <name evidence="2" type="ORF">H8K20_05830</name>
</gene>
<sequence>MPIMLTFSRAVYQYRKAHHLSQEKMAERCGISVAHYKRFEKGETNVGLDIALRIAEVSEVRLDGLNKREVGTIEA</sequence>
<dbReference type="AlphaFoldDB" id="A0A8J6LTW4"/>
<dbReference type="RefSeq" id="WP_186487757.1">
    <property type="nucleotide sequence ID" value="NZ_JACOGI010000001.1"/>
</dbReference>
<dbReference type="CDD" id="cd00093">
    <property type="entry name" value="HTH_XRE"/>
    <property type="match status" value="1"/>
</dbReference>
<accession>A0A8J6LTW4</accession>
<protein>
    <submittedName>
        <fullName evidence="2">Helix-turn-helix transcriptional regulator</fullName>
    </submittedName>
</protein>
<keyword evidence="3" id="KW-1185">Reference proteome</keyword>
<dbReference type="GO" id="GO:0003677">
    <property type="term" value="F:DNA binding"/>
    <property type="evidence" value="ECO:0007669"/>
    <property type="project" value="InterPro"/>
</dbReference>
<name>A0A8J6LTW4_9FIRM</name>
<dbReference type="SMART" id="SM00530">
    <property type="entry name" value="HTH_XRE"/>
    <property type="match status" value="1"/>
</dbReference>
<dbReference type="PROSITE" id="PS50943">
    <property type="entry name" value="HTH_CROC1"/>
    <property type="match status" value="1"/>
</dbReference>
<dbReference type="Proteomes" id="UP000597668">
    <property type="component" value="Unassembled WGS sequence"/>
</dbReference>
<proteinExistence type="predicted"/>
<dbReference type="Gene3D" id="1.10.260.40">
    <property type="entry name" value="lambda repressor-like DNA-binding domains"/>
    <property type="match status" value="1"/>
</dbReference>
<evidence type="ECO:0000313" key="3">
    <source>
        <dbReference type="Proteomes" id="UP000597668"/>
    </source>
</evidence>
<reference evidence="2" key="1">
    <citation type="submission" date="2020-08" db="EMBL/GenBank/DDBJ databases">
        <authorList>
            <person name="Liu C."/>
            <person name="Sun Q."/>
        </authorList>
    </citation>
    <scope>NUCLEOTIDE SEQUENCE</scope>
    <source>
        <strain evidence="2">NSJ-65</strain>
    </source>
</reference>
<feature type="domain" description="HTH cro/C1-type" evidence="1">
    <location>
        <begin position="11"/>
        <end position="65"/>
    </location>
</feature>
<evidence type="ECO:0000259" key="1">
    <source>
        <dbReference type="PROSITE" id="PS50943"/>
    </source>
</evidence>
<dbReference type="InterPro" id="IPR001387">
    <property type="entry name" value="Cro/C1-type_HTH"/>
</dbReference>
<dbReference type="InterPro" id="IPR010982">
    <property type="entry name" value="Lambda_DNA-bd_dom_sf"/>
</dbReference>
<dbReference type="SUPFAM" id="SSF47413">
    <property type="entry name" value="lambda repressor-like DNA-binding domains"/>
    <property type="match status" value="1"/>
</dbReference>
<dbReference type="Pfam" id="PF01381">
    <property type="entry name" value="HTH_3"/>
    <property type="match status" value="1"/>
</dbReference>
<organism evidence="2 3">
    <name type="scientific">Neobittarella massiliensis</name>
    <name type="common">ex Bilen et al. 2018</name>
    <dbReference type="NCBI Taxonomy" id="2041842"/>
    <lineage>
        <taxon>Bacteria</taxon>
        <taxon>Bacillati</taxon>
        <taxon>Bacillota</taxon>
        <taxon>Clostridia</taxon>
        <taxon>Eubacteriales</taxon>
        <taxon>Oscillospiraceae</taxon>
        <taxon>Neobittarella (ex Bilen et al. 2018)</taxon>
    </lineage>
</organism>
<comment type="caution">
    <text evidence="2">The sequence shown here is derived from an EMBL/GenBank/DDBJ whole genome shotgun (WGS) entry which is preliminary data.</text>
</comment>
<dbReference type="EMBL" id="JACOGI010000001">
    <property type="protein sequence ID" value="MBC3515914.1"/>
    <property type="molecule type" value="Genomic_DNA"/>
</dbReference>